<dbReference type="InterPro" id="IPR015424">
    <property type="entry name" value="PyrdxlP-dep_Trfase"/>
</dbReference>
<accession>A0A1F4NUJ4</accession>
<feature type="site" description="Plays an important role in substrate specificity" evidence="9">
    <location>
        <position position="217"/>
    </location>
</feature>
<dbReference type="HAMAP" id="MF_00051">
    <property type="entry name" value="SHMT"/>
    <property type="match status" value="1"/>
</dbReference>
<evidence type="ECO:0000256" key="1">
    <source>
        <dbReference type="ARBA" id="ARBA00001933"/>
    </source>
</evidence>
<keyword evidence="8 9" id="KW-0663">Pyridoxal phosphate</keyword>
<dbReference type="NCBIfam" id="NF000586">
    <property type="entry name" value="PRK00011.1"/>
    <property type="match status" value="1"/>
</dbReference>
<evidence type="ECO:0000256" key="8">
    <source>
        <dbReference type="ARBA" id="ARBA00022898"/>
    </source>
</evidence>
<dbReference type="STRING" id="1798535.A2V68_02840"/>
<dbReference type="GO" id="GO:0035999">
    <property type="term" value="P:tetrahydrofolate interconversion"/>
    <property type="evidence" value="ECO:0007669"/>
    <property type="project" value="UniProtKB-UniRule"/>
</dbReference>
<name>A0A1F4NUJ4_UNCK3</name>
<dbReference type="Gene3D" id="3.40.640.10">
    <property type="entry name" value="Type I PLP-dependent aspartate aminotransferase-like (Major domain)"/>
    <property type="match status" value="1"/>
</dbReference>
<evidence type="ECO:0000256" key="9">
    <source>
        <dbReference type="HAMAP-Rule" id="MF_00051"/>
    </source>
</evidence>
<feature type="modified residue" description="N6-(pyridoxal phosphate)lysine" evidence="9 10">
    <location>
        <position position="218"/>
    </location>
</feature>
<evidence type="ECO:0000256" key="5">
    <source>
        <dbReference type="ARBA" id="ARBA00022490"/>
    </source>
</evidence>
<comment type="subunit">
    <text evidence="4 9">Homodimer.</text>
</comment>
<dbReference type="GO" id="GO:0005829">
    <property type="term" value="C:cytosol"/>
    <property type="evidence" value="ECO:0007669"/>
    <property type="project" value="TreeGrafter"/>
</dbReference>
<sequence length="402" mass="43376">MDIARLIKAEERRQANTISLIASENYAPSVIRAAVGSVLMNKYSEGYPGKRYYGGNEVVDKIEQAAQAAARKLFGAEHANVQPYSGTPANLAVYNALLDIDDTVMGMSLAHGGHLSHGHKVSFSSKAYKFVQYGVDPKTGLLDYGEIRKLARIFKPKLIVCGATAYPRAIDFKKFAVIAREVEAYVLADISHIAGLIAAGLHQNPTKYCDVVTTTTHKTLRGPRGAIILCKKELAAKIDKAVFPGIQGGPHNNITAAKAICLQNATTVAFKQYARQIIKNAKALAAALEAEGIKVCSGGTDTHLILVDLSPLKITGQEAETALEKVGIVVNKNMIPGDIRSPLDPSGLRLGVPAATTRGMREAEMRKLAGLINQVVRQPKSKVVLERVKKEIGKLCKKFLIK</sequence>
<dbReference type="InterPro" id="IPR015421">
    <property type="entry name" value="PyrdxlP-dep_Trfase_major"/>
</dbReference>
<dbReference type="UniPathway" id="UPA00193"/>
<dbReference type="InterPro" id="IPR015422">
    <property type="entry name" value="PyrdxlP-dep_Trfase_small"/>
</dbReference>
<comment type="function">
    <text evidence="9">Catalyzes the reversible interconversion of serine and glycine with tetrahydrofolate (THF) serving as the one-carbon carrier. This reaction serves as the major source of one-carbon groups required for the biosynthesis of purines, thymidylate, methionine, and other important biomolecules. Also exhibits THF-independent aldolase activity toward beta-hydroxyamino acids, producing glycine and aldehydes, via a retro-aldol mechanism.</text>
</comment>
<protein>
    <recommendedName>
        <fullName evidence="9">Serine hydroxymethyltransferase</fullName>
        <shortName evidence="9">SHMT</shortName>
        <shortName evidence="9">Serine methylase</shortName>
        <ecNumber evidence="9">2.1.2.1</ecNumber>
    </recommendedName>
</protein>
<evidence type="ECO:0000313" key="13">
    <source>
        <dbReference type="Proteomes" id="UP000176651"/>
    </source>
</evidence>
<dbReference type="PROSITE" id="PS00096">
    <property type="entry name" value="SHMT"/>
    <property type="match status" value="1"/>
</dbReference>
<dbReference type="Pfam" id="PF00464">
    <property type="entry name" value="SHMT"/>
    <property type="match status" value="1"/>
</dbReference>
<evidence type="ECO:0000256" key="3">
    <source>
        <dbReference type="ARBA" id="ARBA00006376"/>
    </source>
</evidence>
<evidence type="ECO:0000256" key="10">
    <source>
        <dbReference type="PIRSR" id="PIRSR000412-50"/>
    </source>
</evidence>
<dbReference type="FunFam" id="3.40.640.10:FF:000001">
    <property type="entry name" value="Serine hydroxymethyltransferase"/>
    <property type="match status" value="1"/>
</dbReference>
<dbReference type="GO" id="GO:0008168">
    <property type="term" value="F:methyltransferase activity"/>
    <property type="evidence" value="ECO:0007669"/>
    <property type="project" value="UniProtKB-KW"/>
</dbReference>
<comment type="subcellular location">
    <subcellularLocation>
        <location evidence="2 9">Cytoplasm</location>
    </subcellularLocation>
</comment>
<reference evidence="12 13" key="1">
    <citation type="journal article" date="2016" name="Nat. Commun.">
        <title>Thousands of microbial genomes shed light on interconnected biogeochemical processes in an aquifer system.</title>
        <authorList>
            <person name="Anantharaman K."/>
            <person name="Brown C.T."/>
            <person name="Hug L.A."/>
            <person name="Sharon I."/>
            <person name="Castelle C.J."/>
            <person name="Probst A.J."/>
            <person name="Thomas B.C."/>
            <person name="Singh A."/>
            <person name="Wilkins M.J."/>
            <person name="Karaoz U."/>
            <person name="Brodie E.L."/>
            <person name="Williams K.H."/>
            <person name="Hubbard S.S."/>
            <person name="Banfield J.F."/>
        </authorList>
    </citation>
    <scope>NUCLEOTIDE SEQUENCE [LARGE SCALE GENOMIC DNA]</scope>
</reference>
<organism evidence="12 13">
    <name type="scientific">candidate division Kazan bacterium RBG_13_50_9</name>
    <dbReference type="NCBI Taxonomy" id="1798535"/>
    <lineage>
        <taxon>Bacteria</taxon>
        <taxon>Bacteria division Kazan-3B-28</taxon>
    </lineage>
</organism>
<comment type="similarity">
    <text evidence="3 9">Belongs to the SHMT family.</text>
</comment>
<comment type="caution">
    <text evidence="12">The sequence shown here is derived from an EMBL/GenBank/DDBJ whole genome shotgun (WGS) entry which is preliminary data.</text>
</comment>
<dbReference type="PANTHER" id="PTHR11680">
    <property type="entry name" value="SERINE HYDROXYMETHYLTRANSFERASE"/>
    <property type="match status" value="1"/>
</dbReference>
<dbReference type="SUPFAM" id="SSF53383">
    <property type="entry name" value="PLP-dependent transferases"/>
    <property type="match status" value="1"/>
</dbReference>
<evidence type="ECO:0000259" key="11">
    <source>
        <dbReference type="Pfam" id="PF00464"/>
    </source>
</evidence>
<dbReference type="EMBL" id="META01000001">
    <property type="protein sequence ID" value="OGB74522.1"/>
    <property type="molecule type" value="Genomic_DNA"/>
</dbReference>
<comment type="pathway">
    <text evidence="9">One-carbon metabolism; tetrahydrofolate interconversion.</text>
</comment>
<keyword evidence="12" id="KW-0489">Methyltransferase</keyword>
<feature type="domain" description="Serine hydroxymethyltransferase-like" evidence="11">
    <location>
        <begin position="2"/>
        <end position="372"/>
    </location>
</feature>
<feature type="binding site" evidence="9">
    <location>
        <begin position="113"/>
        <end position="115"/>
    </location>
    <ligand>
        <name>(6S)-5,6,7,8-tetrahydrofolate</name>
        <dbReference type="ChEBI" id="CHEBI:57453"/>
    </ligand>
</feature>
<dbReference type="InterPro" id="IPR001085">
    <property type="entry name" value="Ser_HO-MeTrfase"/>
</dbReference>
<dbReference type="CDD" id="cd00378">
    <property type="entry name" value="SHMT"/>
    <property type="match status" value="1"/>
</dbReference>
<keyword evidence="9" id="KW-0028">Amino-acid biosynthesis</keyword>
<evidence type="ECO:0000256" key="2">
    <source>
        <dbReference type="ARBA" id="ARBA00004496"/>
    </source>
</evidence>
<comment type="pathway">
    <text evidence="9">Amino-acid biosynthesis; glycine biosynthesis; glycine from L-serine: step 1/1.</text>
</comment>
<dbReference type="Gene3D" id="3.90.1150.10">
    <property type="entry name" value="Aspartate Aminotransferase, domain 1"/>
    <property type="match status" value="1"/>
</dbReference>
<gene>
    <name evidence="9" type="primary">glyA</name>
    <name evidence="12" type="ORF">A2V68_02840</name>
</gene>
<dbReference type="Proteomes" id="UP000176651">
    <property type="component" value="Unassembled WGS sequence"/>
</dbReference>
<dbReference type="InterPro" id="IPR049943">
    <property type="entry name" value="Ser_HO-MeTrfase-like"/>
</dbReference>
<feature type="binding site" evidence="9">
    <location>
        <position position="109"/>
    </location>
    <ligand>
        <name>(6S)-5,6,7,8-tetrahydrofolate</name>
        <dbReference type="ChEBI" id="CHEBI:57453"/>
    </ligand>
</feature>
<keyword evidence="6 9" id="KW-0554">One-carbon metabolism</keyword>
<keyword evidence="5 9" id="KW-0963">Cytoplasm</keyword>
<keyword evidence="7 9" id="KW-0808">Transferase</keyword>
<dbReference type="InterPro" id="IPR039429">
    <property type="entry name" value="SHMT-like_dom"/>
</dbReference>
<dbReference type="PANTHER" id="PTHR11680:SF35">
    <property type="entry name" value="SERINE HYDROXYMETHYLTRANSFERASE 1"/>
    <property type="match status" value="1"/>
</dbReference>
<dbReference type="EC" id="2.1.2.1" evidence="9"/>
<evidence type="ECO:0000256" key="6">
    <source>
        <dbReference type="ARBA" id="ARBA00022563"/>
    </source>
</evidence>
<dbReference type="PIRSF" id="PIRSF000412">
    <property type="entry name" value="SHMT"/>
    <property type="match status" value="1"/>
</dbReference>
<proteinExistence type="inferred from homology"/>
<evidence type="ECO:0000256" key="7">
    <source>
        <dbReference type="ARBA" id="ARBA00022679"/>
    </source>
</evidence>
<dbReference type="GO" id="GO:0032259">
    <property type="term" value="P:methylation"/>
    <property type="evidence" value="ECO:0007669"/>
    <property type="project" value="UniProtKB-KW"/>
</dbReference>
<dbReference type="UniPathway" id="UPA00288">
    <property type="reaction ID" value="UER01023"/>
</dbReference>
<evidence type="ECO:0000313" key="12">
    <source>
        <dbReference type="EMBL" id="OGB74522.1"/>
    </source>
</evidence>
<dbReference type="InterPro" id="IPR019798">
    <property type="entry name" value="Ser_HO-MeTrfase_PLP_BS"/>
</dbReference>
<comment type="catalytic activity">
    <reaction evidence="9">
        <text>(6R)-5,10-methylene-5,6,7,8-tetrahydrofolate + glycine + H2O = (6S)-5,6,7,8-tetrahydrofolate + L-serine</text>
        <dbReference type="Rhea" id="RHEA:15481"/>
        <dbReference type="ChEBI" id="CHEBI:15377"/>
        <dbReference type="ChEBI" id="CHEBI:15636"/>
        <dbReference type="ChEBI" id="CHEBI:33384"/>
        <dbReference type="ChEBI" id="CHEBI:57305"/>
        <dbReference type="ChEBI" id="CHEBI:57453"/>
        <dbReference type="EC" id="2.1.2.1"/>
    </reaction>
</comment>
<dbReference type="GO" id="GO:0019264">
    <property type="term" value="P:glycine biosynthetic process from serine"/>
    <property type="evidence" value="ECO:0007669"/>
    <property type="project" value="UniProtKB-UniRule"/>
</dbReference>
<dbReference type="GO" id="GO:0004372">
    <property type="term" value="F:glycine hydroxymethyltransferase activity"/>
    <property type="evidence" value="ECO:0007669"/>
    <property type="project" value="UniProtKB-UniRule"/>
</dbReference>
<dbReference type="AlphaFoldDB" id="A0A1F4NUJ4"/>
<comment type="cofactor">
    <cofactor evidence="1 9 10">
        <name>pyridoxal 5'-phosphate</name>
        <dbReference type="ChEBI" id="CHEBI:597326"/>
    </cofactor>
</comment>
<dbReference type="GO" id="GO:0030170">
    <property type="term" value="F:pyridoxal phosphate binding"/>
    <property type="evidence" value="ECO:0007669"/>
    <property type="project" value="UniProtKB-UniRule"/>
</dbReference>
<comment type="caution">
    <text evidence="9">Lacks conserved residue(s) required for the propagation of feature annotation.</text>
</comment>
<evidence type="ECO:0000256" key="4">
    <source>
        <dbReference type="ARBA" id="ARBA00011738"/>
    </source>
</evidence>